<sequence length="83" mass="8942">MDQTPGKTMSLKQEYIEALYKLTSSVSISSPGTGIHLSSESSSYSKPKPILSATSSITSSAKLISIEKQDSKVSEYTEFISSM</sequence>
<name>A0A1R1XDZ9_9FUNG</name>
<keyword evidence="4" id="KW-1185">Reference proteome</keyword>
<reference evidence="3 4" key="1">
    <citation type="submission" date="2017-01" db="EMBL/GenBank/DDBJ databases">
        <authorList>
            <person name="Mah S.A."/>
            <person name="Swanson W.J."/>
            <person name="Moy G.W."/>
            <person name="Vacquier V.D."/>
        </authorList>
    </citation>
    <scope>NUCLEOTIDE SEQUENCE [LARGE SCALE GENOMIC DNA]</scope>
    <source>
        <strain evidence="3 4">GSMNP</strain>
    </source>
</reference>
<dbReference type="EMBL" id="LSSN01004594">
    <property type="protein sequence ID" value="OMJ11251.1"/>
    <property type="molecule type" value="Genomic_DNA"/>
</dbReference>
<comment type="caution">
    <text evidence="3">The sequence shown here is derived from an EMBL/GenBank/DDBJ whole genome shotgun (WGS) entry which is preliminary data.</text>
</comment>
<organism evidence="3 4">
    <name type="scientific">Smittium culicis</name>
    <dbReference type="NCBI Taxonomy" id="133412"/>
    <lineage>
        <taxon>Eukaryota</taxon>
        <taxon>Fungi</taxon>
        <taxon>Fungi incertae sedis</taxon>
        <taxon>Zoopagomycota</taxon>
        <taxon>Kickxellomycotina</taxon>
        <taxon>Harpellomycetes</taxon>
        <taxon>Harpellales</taxon>
        <taxon>Legeriomycetaceae</taxon>
        <taxon>Smittium</taxon>
    </lineage>
</organism>
<evidence type="ECO:0000313" key="2">
    <source>
        <dbReference type="EMBL" id="OMJ11251.1"/>
    </source>
</evidence>
<evidence type="ECO:0000313" key="4">
    <source>
        <dbReference type="Proteomes" id="UP000187283"/>
    </source>
</evidence>
<dbReference type="Proteomes" id="UP000187283">
    <property type="component" value="Unassembled WGS sequence"/>
</dbReference>
<feature type="region of interest" description="Disordered" evidence="1">
    <location>
        <begin position="28"/>
        <end position="47"/>
    </location>
</feature>
<accession>A0A1R1XDZ9</accession>
<proteinExistence type="predicted"/>
<dbReference type="EMBL" id="LSSN01003756">
    <property type="protein sequence ID" value="OMJ12861.1"/>
    <property type="molecule type" value="Genomic_DNA"/>
</dbReference>
<evidence type="ECO:0000313" key="3">
    <source>
        <dbReference type="EMBL" id="OMJ12861.1"/>
    </source>
</evidence>
<dbReference type="AlphaFoldDB" id="A0A1R1XDZ9"/>
<gene>
    <name evidence="3" type="ORF">AYI70_g8854</name>
    <name evidence="2" type="ORF">AYI70_g9848</name>
</gene>
<feature type="compositionally biased region" description="Low complexity" evidence="1">
    <location>
        <begin position="38"/>
        <end position="47"/>
    </location>
</feature>
<evidence type="ECO:0000256" key="1">
    <source>
        <dbReference type="SAM" id="MobiDB-lite"/>
    </source>
</evidence>
<protein>
    <submittedName>
        <fullName evidence="3">Uncharacterized protein</fullName>
    </submittedName>
</protein>